<sequence>MSEISLLCSQKNKSTSTAAGKLSFHSIKKTLDDERTRLEFWGFDIDIDSISRLDHDKPEAIEIAVVKTVESDDESEYSSDDGSEMYDEELEDPISCQITENLESIRRQLKTLSRLTRPLKWITPGPYSIAVAARVNEIISLFGTAGARKRHGVPEHFSGMMALKLAREALKPTDDVDASLEKLTFRTPEASWPQHVPMGTKVHRDYVSVETLTWYDLPYVVDKADPSKFVVLQELDEHEIDMLYEHSRRSTTRRKAPMLPLSNANAEYLPSDIKRRKADTDRPLFLNEHLICFKLSLEIVHPNGFK</sequence>
<evidence type="ECO:0000313" key="2">
    <source>
        <dbReference type="Proteomes" id="UP000308768"/>
    </source>
</evidence>
<dbReference type="OrthoDB" id="6133115at2759"/>
<dbReference type="EMBL" id="NAJN01001704">
    <property type="protein sequence ID" value="TKA61637.1"/>
    <property type="molecule type" value="Genomic_DNA"/>
</dbReference>
<dbReference type="AlphaFoldDB" id="A0A4U0WGG3"/>
<comment type="caution">
    <text evidence="1">The sequence shown here is derived from an EMBL/GenBank/DDBJ whole genome shotgun (WGS) entry which is preliminary data.</text>
</comment>
<protein>
    <submittedName>
        <fullName evidence="1">Uncharacterized protein</fullName>
    </submittedName>
</protein>
<organism evidence="1 2">
    <name type="scientific">Cryomyces minteri</name>
    <dbReference type="NCBI Taxonomy" id="331657"/>
    <lineage>
        <taxon>Eukaryota</taxon>
        <taxon>Fungi</taxon>
        <taxon>Dikarya</taxon>
        <taxon>Ascomycota</taxon>
        <taxon>Pezizomycotina</taxon>
        <taxon>Dothideomycetes</taxon>
        <taxon>Dothideomycetes incertae sedis</taxon>
        <taxon>Cryomyces</taxon>
    </lineage>
</organism>
<dbReference type="STRING" id="331657.A0A4U0WGG3"/>
<accession>A0A4U0WGG3</accession>
<gene>
    <name evidence="1" type="ORF">B0A49_10225</name>
</gene>
<dbReference type="Proteomes" id="UP000308768">
    <property type="component" value="Unassembled WGS sequence"/>
</dbReference>
<proteinExistence type="predicted"/>
<reference evidence="1 2" key="1">
    <citation type="submission" date="2017-03" db="EMBL/GenBank/DDBJ databases">
        <title>Genomes of endolithic fungi from Antarctica.</title>
        <authorList>
            <person name="Coleine C."/>
            <person name="Masonjones S."/>
            <person name="Stajich J.E."/>
        </authorList>
    </citation>
    <scope>NUCLEOTIDE SEQUENCE [LARGE SCALE GENOMIC DNA]</scope>
    <source>
        <strain evidence="1 2">CCFEE 5187</strain>
    </source>
</reference>
<name>A0A4U0WGG3_9PEZI</name>
<evidence type="ECO:0000313" key="1">
    <source>
        <dbReference type="EMBL" id="TKA61637.1"/>
    </source>
</evidence>
<keyword evidence="2" id="KW-1185">Reference proteome</keyword>